<dbReference type="Gene3D" id="3.30.70.270">
    <property type="match status" value="2"/>
</dbReference>
<feature type="region of interest" description="Disordered" evidence="2">
    <location>
        <begin position="580"/>
        <end position="613"/>
    </location>
</feature>
<dbReference type="EMBL" id="BLXT01007613">
    <property type="protein sequence ID" value="GFO40409.1"/>
    <property type="molecule type" value="Genomic_DNA"/>
</dbReference>
<dbReference type="PANTHER" id="PTHR37984:SF5">
    <property type="entry name" value="PROTEIN NYNRIN-LIKE"/>
    <property type="match status" value="1"/>
</dbReference>
<dbReference type="GO" id="GO:0003824">
    <property type="term" value="F:catalytic activity"/>
    <property type="evidence" value="ECO:0007669"/>
    <property type="project" value="UniProtKB-KW"/>
</dbReference>
<dbReference type="PROSITE" id="PS50878">
    <property type="entry name" value="RT_POL"/>
    <property type="match status" value="1"/>
</dbReference>
<dbReference type="CDD" id="cd01647">
    <property type="entry name" value="RT_LTR"/>
    <property type="match status" value="1"/>
</dbReference>
<reference evidence="4 5" key="1">
    <citation type="journal article" date="2021" name="Elife">
        <title>Chloroplast acquisition without the gene transfer in kleptoplastic sea slugs, Plakobranchus ocellatus.</title>
        <authorList>
            <person name="Maeda T."/>
            <person name="Takahashi S."/>
            <person name="Yoshida T."/>
            <person name="Shimamura S."/>
            <person name="Takaki Y."/>
            <person name="Nagai Y."/>
            <person name="Toyoda A."/>
            <person name="Suzuki Y."/>
            <person name="Arimoto A."/>
            <person name="Ishii H."/>
            <person name="Satoh N."/>
            <person name="Nishiyama T."/>
            <person name="Hasebe M."/>
            <person name="Maruyama T."/>
            <person name="Minagawa J."/>
            <person name="Obokata J."/>
            <person name="Shigenobu S."/>
        </authorList>
    </citation>
    <scope>NUCLEOTIDE SEQUENCE [LARGE SCALE GENOMIC DNA]</scope>
</reference>
<name>A0AAV4D8D0_9GAST</name>
<dbReference type="InterPro" id="IPR050951">
    <property type="entry name" value="Retrovirus_Pol_polyprotein"/>
</dbReference>
<dbReference type="InterPro" id="IPR043128">
    <property type="entry name" value="Rev_trsase/Diguanyl_cyclase"/>
</dbReference>
<feature type="compositionally biased region" description="Low complexity" evidence="2">
    <location>
        <begin position="582"/>
        <end position="597"/>
    </location>
</feature>
<dbReference type="Proteomes" id="UP000735302">
    <property type="component" value="Unassembled WGS sequence"/>
</dbReference>
<organism evidence="4 5">
    <name type="scientific">Plakobranchus ocellatus</name>
    <dbReference type="NCBI Taxonomy" id="259542"/>
    <lineage>
        <taxon>Eukaryota</taxon>
        <taxon>Metazoa</taxon>
        <taxon>Spiralia</taxon>
        <taxon>Lophotrochozoa</taxon>
        <taxon>Mollusca</taxon>
        <taxon>Gastropoda</taxon>
        <taxon>Heterobranchia</taxon>
        <taxon>Euthyneura</taxon>
        <taxon>Panpulmonata</taxon>
        <taxon>Sacoglossa</taxon>
        <taxon>Placobranchoidea</taxon>
        <taxon>Plakobranchidae</taxon>
        <taxon>Plakobranchus</taxon>
    </lineage>
</organism>
<dbReference type="InterPro" id="IPR041577">
    <property type="entry name" value="RT_RNaseH_2"/>
</dbReference>
<dbReference type="PANTHER" id="PTHR37984">
    <property type="entry name" value="PROTEIN CBG26694"/>
    <property type="match status" value="1"/>
</dbReference>
<evidence type="ECO:0000313" key="4">
    <source>
        <dbReference type="EMBL" id="GFO40409.1"/>
    </source>
</evidence>
<keyword evidence="5" id="KW-1185">Reference proteome</keyword>
<dbReference type="SUPFAM" id="SSF56672">
    <property type="entry name" value="DNA/RNA polymerases"/>
    <property type="match status" value="1"/>
</dbReference>
<evidence type="ECO:0000313" key="5">
    <source>
        <dbReference type="Proteomes" id="UP000735302"/>
    </source>
</evidence>
<comment type="caution">
    <text evidence="4">The sequence shown here is derived from an EMBL/GenBank/DDBJ whole genome shotgun (WGS) entry which is preliminary data.</text>
</comment>
<keyword evidence="1" id="KW-0511">Multifunctional enzyme</keyword>
<sequence>MEWTNVFTLTSSCNLDHIMVKHKSLFSPGLGEIKGAKAKIHVQENAQAKFFKPRPVPYAMKTKVEEELAKLEKGNIISKVTHSEWAAPLVVVPKENGKVRLCGYFKVTINPEMKVDQYPQPTVQDLFATLSNGKKFTKLDLTQAYHQLPMDEDSKQYVTINTHVGLFRYNRMPYGIASGPAIFQKKMEEILSGIKGVPVFIDDIRLTGSSDEEHLHRLDEVLQRLEENGVKLNKEKCQFMQEEIDYLGHKIDAEGLHPQEHKIKAMKEVSRPENVKELRSFLGGVQYYGKFLPNLSATLQPLNELLKKDQEWKWIDECEKSFQKVKIILSSKTVLTHYDPSLPLVLATDASTKGLGAVLSHRMPNGEERPISYASRSLTKAEVNYAQIEKEALGIVFGVRKFHQYLYGKRFTLMTDHKPLVKIFGPKTNLPAMAAARIHRWSVELCAYQYDIQYKRSEDHGNADMLSRLPDGQEQETEEEKVCFSYINDMPVSAADIAKETKKDQTLSKVLQFTLNGWPGHTEDTRLKPYFQRKEEITVDAAVLQWGIRMQSAPSNATKITDDNQQPVDNALMPLDLPAAVEETPSAAEATQTASATPERRPQPKMATPAKPV</sequence>
<dbReference type="Gene3D" id="3.10.10.10">
    <property type="entry name" value="HIV Type 1 Reverse Transcriptase, subunit A, domain 1"/>
    <property type="match status" value="1"/>
</dbReference>
<evidence type="ECO:0000256" key="1">
    <source>
        <dbReference type="ARBA" id="ARBA00023268"/>
    </source>
</evidence>
<evidence type="ECO:0000256" key="2">
    <source>
        <dbReference type="SAM" id="MobiDB-lite"/>
    </source>
</evidence>
<protein>
    <submittedName>
        <fullName evidence="4">Pol polyprotein</fullName>
    </submittedName>
</protein>
<dbReference type="InterPro" id="IPR043502">
    <property type="entry name" value="DNA/RNA_pol_sf"/>
</dbReference>
<proteinExistence type="predicted"/>
<evidence type="ECO:0000259" key="3">
    <source>
        <dbReference type="PROSITE" id="PS50878"/>
    </source>
</evidence>
<dbReference type="FunFam" id="3.30.70.270:FF:000020">
    <property type="entry name" value="Transposon Tf2-6 polyprotein-like Protein"/>
    <property type="match status" value="1"/>
</dbReference>
<dbReference type="CDD" id="cd09274">
    <property type="entry name" value="RNase_HI_RT_Ty3"/>
    <property type="match status" value="1"/>
</dbReference>
<dbReference type="Pfam" id="PF00078">
    <property type="entry name" value="RVT_1"/>
    <property type="match status" value="1"/>
</dbReference>
<feature type="domain" description="Reverse transcriptase" evidence="3">
    <location>
        <begin position="73"/>
        <end position="251"/>
    </location>
</feature>
<dbReference type="InterPro" id="IPR000477">
    <property type="entry name" value="RT_dom"/>
</dbReference>
<dbReference type="Pfam" id="PF17919">
    <property type="entry name" value="RT_RNaseH_2"/>
    <property type="match status" value="1"/>
</dbReference>
<accession>A0AAV4D8D0</accession>
<dbReference type="AlphaFoldDB" id="A0AAV4D8D0"/>
<gene>
    <name evidence="4" type="ORF">PoB_006691400</name>
</gene>
<dbReference type="FunFam" id="3.10.20.370:FF:000001">
    <property type="entry name" value="Retrovirus-related Pol polyprotein from transposon 17.6-like protein"/>
    <property type="match status" value="1"/>
</dbReference>